<name>A0A239HFL6_9BACT</name>
<dbReference type="RefSeq" id="WP_089407879.1">
    <property type="nucleotide sequence ID" value="NZ_FZOU01000002.1"/>
</dbReference>
<protein>
    <submittedName>
        <fullName evidence="1">Uncharacterized protein</fullName>
    </submittedName>
</protein>
<dbReference type="AlphaFoldDB" id="A0A239HFL6"/>
<keyword evidence="2" id="KW-1185">Reference proteome</keyword>
<dbReference type="EMBL" id="FZOU01000002">
    <property type="protein sequence ID" value="SNS80206.1"/>
    <property type="molecule type" value="Genomic_DNA"/>
</dbReference>
<reference evidence="1 2" key="1">
    <citation type="submission" date="2017-06" db="EMBL/GenBank/DDBJ databases">
        <authorList>
            <person name="Kim H.J."/>
            <person name="Triplett B.A."/>
        </authorList>
    </citation>
    <scope>NUCLEOTIDE SEQUENCE [LARGE SCALE GENOMIC DNA]</scope>
    <source>
        <strain evidence="1 2">DSM 18704</strain>
    </source>
</reference>
<gene>
    <name evidence="1" type="ORF">SAMN05421770_102389</name>
</gene>
<dbReference type="OrthoDB" id="9950366at2"/>
<evidence type="ECO:0000313" key="1">
    <source>
        <dbReference type="EMBL" id="SNS80206.1"/>
    </source>
</evidence>
<evidence type="ECO:0000313" key="2">
    <source>
        <dbReference type="Proteomes" id="UP000198356"/>
    </source>
</evidence>
<sequence length="122" mass="13355">MFSDARSVGALLRKCAFLFLAFSVFCFALHARIQAYTTATSNLTASKISTEKHSAKVLKALEKEDNPTDDVDALVLHIFLRGFHSDVTPQPLSELAKIELADPRRLDLGGIYSLHGPPATNL</sequence>
<accession>A0A239HFL6</accession>
<dbReference type="Proteomes" id="UP000198356">
    <property type="component" value="Unassembled WGS sequence"/>
</dbReference>
<organism evidence="1 2">
    <name type="scientific">Granulicella rosea</name>
    <dbReference type="NCBI Taxonomy" id="474952"/>
    <lineage>
        <taxon>Bacteria</taxon>
        <taxon>Pseudomonadati</taxon>
        <taxon>Acidobacteriota</taxon>
        <taxon>Terriglobia</taxon>
        <taxon>Terriglobales</taxon>
        <taxon>Acidobacteriaceae</taxon>
        <taxon>Granulicella</taxon>
    </lineage>
</organism>
<proteinExistence type="predicted"/>